<dbReference type="InterPro" id="IPR036291">
    <property type="entry name" value="NAD(P)-bd_dom_sf"/>
</dbReference>
<keyword evidence="2 4" id="KW-0560">Oxidoreductase</keyword>
<dbReference type="CDD" id="cd12161">
    <property type="entry name" value="GDH_like_1"/>
    <property type="match status" value="1"/>
</dbReference>
<protein>
    <submittedName>
        <fullName evidence="7">2-hydroxyacid dehydrogenase</fullName>
    </submittedName>
</protein>
<dbReference type="SUPFAM" id="SSF51735">
    <property type="entry name" value="NAD(P)-binding Rossmann-fold domains"/>
    <property type="match status" value="1"/>
</dbReference>
<dbReference type="EMBL" id="JBJHZZ010000001">
    <property type="protein sequence ID" value="MFL0245384.1"/>
    <property type="molecule type" value="Genomic_DNA"/>
</dbReference>
<dbReference type="PROSITE" id="PS00670">
    <property type="entry name" value="D_2_HYDROXYACID_DH_2"/>
    <property type="match status" value="1"/>
</dbReference>
<dbReference type="InterPro" id="IPR050418">
    <property type="entry name" value="D-iso_2-hydroxyacid_DH_PdxB"/>
</dbReference>
<proteinExistence type="inferred from homology"/>
<dbReference type="RefSeq" id="WP_406767852.1">
    <property type="nucleotide sequence ID" value="NZ_JBJHZZ010000001.1"/>
</dbReference>
<keyword evidence="8" id="KW-1185">Reference proteome</keyword>
<dbReference type="InterPro" id="IPR006140">
    <property type="entry name" value="D-isomer_DH_NAD-bd"/>
</dbReference>
<evidence type="ECO:0000256" key="2">
    <source>
        <dbReference type="ARBA" id="ARBA00023002"/>
    </source>
</evidence>
<dbReference type="Pfam" id="PF02826">
    <property type="entry name" value="2-Hacid_dh_C"/>
    <property type="match status" value="1"/>
</dbReference>
<dbReference type="Gene3D" id="3.40.50.720">
    <property type="entry name" value="NAD(P)-binding Rossmann-like Domain"/>
    <property type="match status" value="2"/>
</dbReference>
<evidence type="ECO:0000313" key="7">
    <source>
        <dbReference type="EMBL" id="MFL0245384.1"/>
    </source>
</evidence>
<evidence type="ECO:0000313" key="8">
    <source>
        <dbReference type="Proteomes" id="UP001623591"/>
    </source>
</evidence>
<evidence type="ECO:0000256" key="4">
    <source>
        <dbReference type="RuleBase" id="RU003719"/>
    </source>
</evidence>
<feature type="domain" description="D-isomer specific 2-hydroxyacid dehydrogenase NAD-binding" evidence="6">
    <location>
        <begin position="112"/>
        <end position="286"/>
    </location>
</feature>
<sequence>MKIVILEPLGVSEEELRNIAKPMTDKGHELIIHKDKNLNVEVLKERVKDAEVIVLANMPLKGEVISSAENLKMISIAFTGVDHVDLKTCRDKNLMVCNAAGYSTSSVAELTFGLILSVLRNIVPLDKAAREGKTKDGFSQRDLDGKTIGLVGTGAIGSKVAEIAIAFGCKVLAYNRSEKDNLKAKGVKYVSLDELLQESDIVSLHTPLNEATKGLINAEKLALMKKNAIIINTARGPIVDNHALAEALKEGRIAGAGIDVFDIEPPLTIDDALLNAPNCTVTPHIGFATKEAMVRRAHITLGNIEKWLEGKPQNAVKL</sequence>
<dbReference type="PROSITE" id="PS00671">
    <property type="entry name" value="D_2_HYDROXYACID_DH_3"/>
    <property type="match status" value="1"/>
</dbReference>
<dbReference type="PANTHER" id="PTHR43761:SF1">
    <property type="entry name" value="D-ISOMER SPECIFIC 2-HYDROXYACID DEHYDROGENASE CATALYTIC DOMAIN-CONTAINING PROTEIN-RELATED"/>
    <property type="match status" value="1"/>
</dbReference>
<dbReference type="PANTHER" id="PTHR43761">
    <property type="entry name" value="D-ISOMER SPECIFIC 2-HYDROXYACID DEHYDROGENASE FAMILY PROTEIN (AFU_ORTHOLOGUE AFUA_1G13630)"/>
    <property type="match status" value="1"/>
</dbReference>
<dbReference type="InterPro" id="IPR029753">
    <property type="entry name" value="D-isomer_DH_CS"/>
</dbReference>
<evidence type="ECO:0000259" key="5">
    <source>
        <dbReference type="Pfam" id="PF00389"/>
    </source>
</evidence>
<accession>A0ABW8T2P7</accession>
<name>A0ABW8T2P7_9CLOT</name>
<feature type="domain" description="D-isomer specific 2-hydroxyacid dehydrogenase catalytic" evidence="5">
    <location>
        <begin position="4"/>
        <end position="316"/>
    </location>
</feature>
<gene>
    <name evidence="7" type="ORF">ACJDUG_00150</name>
</gene>
<organism evidence="7 8">
    <name type="scientific">Candidatus Clostridium stratigraminis</name>
    <dbReference type="NCBI Taxonomy" id="3381661"/>
    <lineage>
        <taxon>Bacteria</taxon>
        <taxon>Bacillati</taxon>
        <taxon>Bacillota</taxon>
        <taxon>Clostridia</taxon>
        <taxon>Eubacteriales</taxon>
        <taxon>Clostridiaceae</taxon>
        <taxon>Clostridium</taxon>
    </lineage>
</organism>
<evidence type="ECO:0000259" key="6">
    <source>
        <dbReference type="Pfam" id="PF02826"/>
    </source>
</evidence>
<evidence type="ECO:0000256" key="3">
    <source>
        <dbReference type="ARBA" id="ARBA00023027"/>
    </source>
</evidence>
<keyword evidence="3" id="KW-0520">NAD</keyword>
<dbReference type="SUPFAM" id="SSF52283">
    <property type="entry name" value="Formate/glycerate dehydrogenase catalytic domain-like"/>
    <property type="match status" value="1"/>
</dbReference>
<reference evidence="7 8" key="1">
    <citation type="submission" date="2024-11" db="EMBL/GenBank/DDBJ databases">
        <authorList>
            <person name="Heng Y.C."/>
            <person name="Lim A.C.H."/>
            <person name="Lee J.K.Y."/>
            <person name="Kittelmann S."/>
        </authorList>
    </citation>
    <scope>NUCLEOTIDE SEQUENCE [LARGE SCALE GENOMIC DNA]</scope>
    <source>
        <strain evidence="7 8">WILCCON 0185</strain>
    </source>
</reference>
<dbReference type="Pfam" id="PF00389">
    <property type="entry name" value="2-Hacid_dh"/>
    <property type="match status" value="1"/>
</dbReference>
<dbReference type="InterPro" id="IPR006139">
    <property type="entry name" value="D-isomer_2_OHA_DH_cat_dom"/>
</dbReference>
<evidence type="ECO:0000256" key="1">
    <source>
        <dbReference type="ARBA" id="ARBA00005854"/>
    </source>
</evidence>
<dbReference type="Proteomes" id="UP001623591">
    <property type="component" value="Unassembled WGS sequence"/>
</dbReference>
<comment type="similarity">
    <text evidence="1 4">Belongs to the D-isomer specific 2-hydroxyacid dehydrogenase family.</text>
</comment>
<comment type="caution">
    <text evidence="7">The sequence shown here is derived from an EMBL/GenBank/DDBJ whole genome shotgun (WGS) entry which is preliminary data.</text>
</comment>